<dbReference type="EMBL" id="GL376616">
    <property type="status" value="NOT_ANNOTATED_CDS"/>
    <property type="molecule type" value="Genomic_DNA"/>
</dbReference>
<evidence type="ECO:0000313" key="5">
    <source>
        <dbReference type="EnsemblProtists" id="PYU1_T014068"/>
    </source>
</evidence>
<sequence length="897" mass="98670">MVKPSKSSSKSKKTGKKKELPPLRIDDPAVVEGVGDTPTSASELKSLLQRSLEREHETGIANTTPSAQSESPLLVRTDTATPDASPKAKSRKGGKRTTNRRKDVKKKKKSTAGAHEAALPPQASERWSTPRIPSDEPHPDGDSSEPQQPHRHLQSAVGSSGPRPNVSFGGFGFGCLRRSTGVPWAADRLICSMGTLRTTSGTSNPGSATASTLTLSQQAQAQLESVEPMAKTCWIELYIGKCDELPFGVYFKPQVQVHLVDRFTGRAIHPTQTTSPAKLNYSSTYGNAFQWHQSLRFPIAFAEFVSPRALLLFEIFELQTSTRKKKTRQHRGNQFEEVSQFDTTAELHHTSNSLQHERSDPSSLQHGKRRRIAWGFYSPVSEKGNIVLRSLSPLDGLDEDSQKNQDNLHQECASNRGEASDRTLRLQLYDYQLLTWMDQYQAKTQWQWTQSCNADSQMPAVYLQYQKRRRAPIASTIYVEIHPIVPPISGTATTAAVAPVPEPIRGDESEHPLTATESGGESAKPPPHEQVPGNNNAQDVRDEAPQMSASDPLIVCKRDTTEACLVPHRVLCRLPTGKKGCSCVAFSPCGLYLAAAINPGSGEFLIHIYAVNLSHLVQISRGHCGMVYALEWGTNSQRLISSSSDGTTRLWELHATRRGSKSGINCTSSALWQHSPSPCFVYCGIFHPSREDLVLTGASDGQLRVWSTLASKSNVAIHVVQVSFAALHSIRIEPKSLRLFCGDAQGNITIWKHLATSASPNPLSYELIKTIHTGQSAVTSLQLHPRKQHLLVHTQPNLLLKYELRSYLLLNNSYSGVVCETLMGKSRFSPDGRFVASGSENGVPLLFSSIHGGQKFQRGVWGSPFFHQHPVMDIAWCPSAHIVALCSYAHQVDTTVF</sequence>
<dbReference type="GO" id="GO:0036064">
    <property type="term" value="C:ciliary basal body"/>
    <property type="evidence" value="ECO:0007669"/>
    <property type="project" value="TreeGrafter"/>
</dbReference>
<reference evidence="5" key="3">
    <citation type="submission" date="2015-02" db="UniProtKB">
        <authorList>
            <consortium name="EnsemblProtists"/>
        </authorList>
    </citation>
    <scope>IDENTIFICATION</scope>
    <source>
        <strain evidence="5">DAOM BR144</strain>
    </source>
</reference>
<dbReference type="PROSITE" id="PS50082">
    <property type="entry name" value="WD_REPEATS_2"/>
    <property type="match status" value="1"/>
</dbReference>
<dbReference type="InParanoid" id="K3XA19"/>
<dbReference type="PANTHER" id="PTHR44499">
    <property type="entry name" value="JOUBERIN"/>
    <property type="match status" value="1"/>
</dbReference>
<dbReference type="PANTHER" id="PTHR44499:SF1">
    <property type="entry name" value="JOUBERIN"/>
    <property type="match status" value="1"/>
</dbReference>
<evidence type="ECO:0000256" key="2">
    <source>
        <dbReference type="ARBA" id="ARBA00022737"/>
    </source>
</evidence>
<dbReference type="InterPro" id="IPR015943">
    <property type="entry name" value="WD40/YVTN_repeat-like_dom_sf"/>
</dbReference>
<dbReference type="eggNOG" id="KOG0266">
    <property type="taxonomic scope" value="Eukaryota"/>
</dbReference>
<dbReference type="AlphaFoldDB" id="K3XA19"/>
<feature type="compositionally biased region" description="Basic and acidic residues" evidence="4">
    <location>
        <begin position="17"/>
        <end position="27"/>
    </location>
</feature>
<dbReference type="PROSITE" id="PS00678">
    <property type="entry name" value="WD_REPEATS_1"/>
    <property type="match status" value="1"/>
</dbReference>
<dbReference type="STRING" id="431595.K3XA19"/>
<dbReference type="InterPro" id="IPR001680">
    <property type="entry name" value="WD40_rpt"/>
</dbReference>
<evidence type="ECO:0000313" key="6">
    <source>
        <dbReference type="Proteomes" id="UP000019132"/>
    </source>
</evidence>
<evidence type="ECO:0000256" key="1">
    <source>
        <dbReference type="ARBA" id="ARBA00022574"/>
    </source>
</evidence>
<dbReference type="Gene3D" id="2.130.10.10">
    <property type="entry name" value="YVTN repeat-like/Quinoprotein amine dehydrogenase"/>
    <property type="match status" value="2"/>
</dbReference>
<feature type="repeat" description="WD" evidence="3">
    <location>
        <begin position="620"/>
        <end position="661"/>
    </location>
</feature>
<proteinExistence type="predicted"/>
<protein>
    <submittedName>
        <fullName evidence="5">Uncharacterized protein</fullName>
    </submittedName>
</protein>
<organism evidence="5 6">
    <name type="scientific">Globisporangium ultimum (strain ATCC 200006 / CBS 805.95 / DAOM BR144)</name>
    <name type="common">Pythium ultimum</name>
    <dbReference type="NCBI Taxonomy" id="431595"/>
    <lineage>
        <taxon>Eukaryota</taxon>
        <taxon>Sar</taxon>
        <taxon>Stramenopiles</taxon>
        <taxon>Oomycota</taxon>
        <taxon>Peronosporomycetes</taxon>
        <taxon>Pythiales</taxon>
        <taxon>Pythiaceae</taxon>
        <taxon>Globisporangium</taxon>
    </lineage>
</organism>
<dbReference type="VEuPathDB" id="FungiDB:PYU1_G014039"/>
<dbReference type="Pfam" id="PF00400">
    <property type="entry name" value="WD40"/>
    <property type="match status" value="1"/>
</dbReference>
<dbReference type="GO" id="GO:0044458">
    <property type="term" value="P:motile cilium assembly"/>
    <property type="evidence" value="ECO:0007669"/>
    <property type="project" value="TreeGrafter"/>
</dbReference>
<keyword evidence="2" id="KW-0677">Repeat</keyword>
<feature type="region of interest" description="Disordered" evidence="4">
    <location>
        <begin position="1"/>
        <end position="163"/>
    </location>
</feature>
<dbReference type="HOGENOM" id="CLU_014294_0_0_1"/>
<dbReference type="InterPro" id="IPR052803">
    <property type="entry name" value="Cilium-Associated_Jouberin"/>
</dbReference>
<feature type="region of interest" description="Disordered" evidence="4">
    <location>
        <begin position="502"/>
        <end position="544"/>
    </location>
</feature>
<dbReference type="InterPro" id="IPR036322">
    <property type="entry name" value="WD40_repeat_dom_sf"/>
</dbReference>
<evidence type="ECO:0000256" key="3">
    <source>
        <dbReference type="PROSITE-ProRule" id="PRU00221"/>
    </source>
</evidence>
<dbReference type="EnsemblProtists" id="PYU1_T014068">
    <property type="protein sequence ID" value="PYU1_T014068"/>
    <property type="gene ID" value="PYU1_G014039"/>
</dbReference>
<dbReference type="SMART" id="SM00320">
    <property type="entry name" value="WD40"/>
    <property type="match status" value="5"/>
</dbReference>
<feature type="compositionally biased region" description="Basic and acidic residues" evidence="4">
    <location>
        <begin position="400"/>
        <end position="409"/>
    </location>
</feature>
<dbReference type="InterPro" id="IPR019775">
    <property type="entry name" value="WD40_repeat_CS"/>
</dbReference>
<keyword evidence="6" id="KW-1185">Reference proteome</keyword>
<keyword evidence="1 3" id="KW-0853">WD repeat</keyword>
<evidence type="ECO:0000256" key="4">
    <source>
        <dbReference type="SAM" id="MobiDB-lite"/>
    </source>
</evidence>
<dbReference type="Proteomes" id="UP000019132">
    <property type="component" value="Unassembled WGS sequence"/>
</dbReference>
<dbReference type="PROSITE" id="PS50294">
    <property type="entry name" value="WD_REPEATS_REGION"/>
    <property type="match status" value="1"/>
</dbReference>
<reference evidence="6" key="2">
    <citation type="submission" date="2010-04" db="EMBL/GenBank/DDBJ databases">
        <authorList>
            <person name="Buell R."/>
            <person name="Hamilton J."/>
            <person name="Hostetler J."/>
        </authorList>
    </citation>
    <scope>NUCLEOTIDE SEQUENCE [LARGE SCALE GENOMIC DNA]</scope>
    <source>
        <strain evidence="6">DAOM:BR144</strain>
    </source>
</reference>
<feature type="compositionally biased region" description="Polar residues" evidence="4">
    <location>
        <begin position="60"/>
        <end position="71"/>
    </location>
</feature>
<reference evidence="6" key="1">
    <citation type="journal article" date="2010" name="Genome Biol.">
        <title>Genome sequence of the necrotrophic plant pathogen Pythium ultimum reveals original pathogenicity mechanisms and effector repertoire.</title>
        <authorList>
            <person name="Levesque C.A."/>
            <person name="Brouwer H."/>
            <person name="Cano L."/>
            <person name="Hamilton J.P."/>
            <person name="Holt C."/>
            <person name="Huitema E."/>
            <person name="Raffaele S."/>
            <person name="Robideau G.P."/>
            <person name="Thines M."/>
            <person name="Win J."/>
            <person name="Zerillo M.M."/>
            <person name="Beakes G.W."/>
            <person name="Boore J.L."/>
            <person name="Busam D."/>
            <person name="Dumas B."/>
            <person name="Ferriera S."/>
            <person name="Fuerstenberg S.I."/>
            <person name="Gachon C.M."/>
            <person name="Gaulin E."/>
            <person name="Govers F."/>
            <person name="Grenville-Briggs L."/>
            <person name="Horner N."/>
            <person name="Hostetler J."/>
            <person name="Jiang R.H."/>
            <person name="Johnson J."/>
            <person name="Krajaejun T."/>
            <person name="Lin H."/>
            <person name="Meijer H.J."/>
            <person name="Moore B."/>
            <person name="Morris P."/>
            <person name="Phuntmart V."/>
            <person name="Puiu D."/>
            <person name="Shetty J."/>
            <person name="Stajich J.E."/>
            <person name="Tripathy S."/>
            <person name="Wawra S."/>
            <person name="van West P."/>
            <person name="Whitty B.R."/>
            <person name="Coutinho P.M."/>
            <person name="Henrissat B."/>
            <person name="Martin F."/>
            <person name="Thomas P.D."/>
            <person name="Tyler B.M."/>
            <person name="De Vries R.P."/>
            <person name="Kamoun S."/>
            <person name="Yandell M."/>
            <person name="Tisserat N."/>
            <person name="Buell C.R."/>
        </authorList>
    </citation>
    <scope>NUCLEOTIDE SEQUENCE</scope>
    <source>
        <strain evidence="6">DAOM:BR144</strain>
    </source>
</reference>
<feature type="region of interest" description="Disordered" evidence="4">
    <location>
        <begin position="398"/>
        <end position="419"/>
    </location>
</feature>
<feature type="compositionally biased region" description="Basic residues" evidence="4">
    <location>
        <begin position="88"/>
        <end position="110"/>
    </location>
</feature>
<dbReference type="SUPFAM" id="SSF50978">
    <property type="entry name" value="WD40 repeat-like"/>
    <property type="match status" value="1"/>
</dbReference>
<accession>K3XA19</accession>
<name>K3XA19_GLOUD</name>